<dbReference type="InterPro" id="IPR012677">
    <property type="entry name" value="Nucleotide-bd_a/b_plait_sf"/>
</dbReference>
<dbReference type="Pfam" id="PF17774">
    <property type="entry name" value="YlmH_RBD"/>
    <property type="match status" value="1"/>
</dbReference>
<evidence type="ECO:0000256" key="1">
    <source>
        <dbReference type="PROSITE-ProRule" id="PRU00182"/>
    </source>
</evidence>
<organism evidence="3 4">
    <name type="scientific">Clostridium omnivorum</name>
    <dbReference type="NCBI Taxonomy" id="1604902"/>
    <lineage>
        <taxon>Bacteria</taxon>
        <taxon>Bacillati</taxon>
        <taxon>Bacillota</taxon>
        <taxon>Clostridia</taxon>
        <taxon>Eubacteriales</taxon>
        <taxon>Clostridiaceae</taxon>
        <taxon>Clostridium</taxon>
    </lineage>
</organism>
<evidence type="ECO:0000313" key="4">
    <source>
        <dbReference type="Proteomes" id="UP001208567"/>
    </source>
</evidence>
<dbReference type="Gene3D" id="3.10.290.10">
    <property type="entry name" value="RNA-binding S4 domain"/>
    <property type="match status" value="1"/>
</dbReference>
<keyword evidence="1" id="KW-0694">RNA-binding</keyword>
<dbReference type="CDD" id="cd00165">
    <property type="entry name" value="S4"/>
    <property type="match status" value="1"/>
</dbReference>
<feature type="domain" description="Ribosome-associated protein quality control protein P2 RNA-binding" evidence="2">
    <location>
        <begin position="82"/>
        <end position="160"/>
    </location>
</feature>
<dbReference type="SUPFAM" id="SSF55174">
    <property type="entry name" value="Alpha-L RNA-binding motif"/>
    <property type="match status" value="1"/>
</dbReference>
<gene>
    <name evidence="3" type="ORF">bsdE14_38100</name>
</gene>
<dbReference type="Proteomes" id="UP001208567">
    <property type="component" value="Unassembled WGS sequence"/>
</dbReference>
<dbReference type="EMBL" id="BRXR01000001">
    <property type="protein sequence ID" value="GLC32400.1"/>
    <property type="molecule type" value="Genomic_DNA"/>
</dbReference>
<dbReference type="PROSITE" id="PS50889">
    <property type="entry name" value="S4"/>
    <property type="match status" value="1"/>
</dbReference>
<dbReference type="Gene3D" id="3.30.70.330">
    <property type="match status" value="1"/>
</dbReference>
<dbReference type="InterPro" id="IPR040591">
    <property type="entry name" value="RqcP2_RBD"/>
</dbReference>
<reference evidence="3 4" key="1">
    <citation type="journal article" date="2024" name="Int. J. Syst. Evol. Microbiol.">
        <title>Clostridium omnivorum sp. nov., isolated from anoxic soil under the treatment of reductive soil disinfestation.</title>
        <authorList>
            <person name="Ueki A."/>
            <person name="Tonouchi A."/>
            <person name="Kaku N."/>
            <person name="Honma S."/>
            <person name="Ueki K."/>
        </authorList>
    </citation>
    <scope>NUCLEOTIDE SEQUENCE [LARGE SCALE GENOMIC DNA]</scope>
    <source>
        <strain evidence="3 4">E14</strain>
    </source>
</reference>
<evidence type="ECO:0000313" key="3">
    <source>
        <dbReference type="EMBL" id="GLC32400.1"/>
    </source>
</evidence>
<accession>A0ABQ5NAV8</accession>
<protein>
    <recommendedName>
        <fullName evidence="2">Ribosome-associated protein quality control protein P2 RNA-binding domain-containing protein</fullName>
    </recommendedName>
</protein>
<comment type="caution">
    <text evidence="3">The sequence shown here is derived from an EMBL/GenBank/DDBJ whole genome shotgun (WGS) entry which is preliminary data.</text>
</comment>
<keyword evidence="4" id="KW-1185">Reference proteome</keyword>
<dbReference type="InterPro" id="IPR036986">
    <property type="entry name" value="S4_RNA-bd_sf"/>
</dbReference>
<dbReference type="RefSeq" id="WP_264851703.1">
    <property type="nucleotide sequence ID" value="NZ_BRXR01000001.1"/>
</dbReference>
<evidence type="ECO:0000259" key="2">
    <source>
        <dbReference type="Pfam" id="PF17774"/>
    </source>
</evidence>
<name>A0ABQ5NAV8_9CLOT</name>
<proteinExistence type="predicted"/>
<sequence length="256" mass="29332">MDKKQFINSINVEDKTVLSSIYDKMNLCEKVGKTVYGNEFYPPIIWNQISDLSREFDFNVYSFGIFEEAERRILVFSNSEVYDYPVKLIKINYNSKFSKLGHRDFLGALMSLGIKREKFGDMIVKDDSCYIAAFIDICDIVKNSLVSIGKCSCKVEILDFNISDIPKVEFQEVAINTNSLRLDCICAAICNISRSKADEIIASGKALVNYNEVKEKDKHIEPQSIITFRGYGKYKLDKIIGETQRGRIKVVIKKYI</sequence>